<keyword evidence="2" id="KW-0489">Methyltransferase</keyword>
<dbReference type="GO" id="GO:0005737">
    <property type="term" value="C:cytoplasm"/>
    <property type="evidence" value="ECO:0007669"/>
    <property type="project" value="TreeGrafter"/>
</dbReference>
<feature type="domain" description="Methyltransferase" evidence="1">
    <location>
        <begin position="152"/>
        <end position="291"/>
    </location>
</feature>
<protein>
    <submittedName>
        <fullName evidence="2">SAM-dependent methyltransferase</fullName>
    </submittedName>
</protein>
<comment type="caution">
    <text evidence="2">The sequence shown here is derived from an EMBL/GenBank/DDBJ whole genome shotgun (WGS) entry which is preliminary data.</text>
</comment>
<dbReference type="EMBL" id="DVLT01000038">
    <property type="protein sequence ID" value="HIU02710.1"/>
    <property type="molecule type" value="Genomic_DNA"/>
</dbReference>
<dbReference type="AlphaFoldDB" id="A0A9D1HFU7"/>
<dbReference type="InterPro" id="IPR025714">
    <property type="entry name" value="Methyltranfer_dom"/>
</dbReference>
<evidence type="ECO:0000259" key="1">
    <source>
        <dbReference type="Pfam" id="PF13679"/>
    </source>
</evidence>
<accession>A0A9D1HFU7</accession>
<proteinExistence type="predicted"/>
<dbReference type="InterPro" id="IPR029063">
    <property type="entry name" value="SAM-dependent_MTases_sf"/>
</dbReference>
<sequence length="393" mass="45223">MEVLMNILTETLTEDLSEMTMSGRRGAGDVKKIHIRPVLMKDGLMFQAASYTENKVYHRNLTAQDMIPWLAEEMKEHYRQLQIRTKDRMITVLCSKKGKVTVRQKQTAPVCLAPMAHNRQKQYILPEGIPIPFLVDLGVMSPEGKIIRKKYDKYRQINRFLEFIQDILQDLKKMAGNRPMTIIDFGCGKSYLTFAMYYYLHIMNHCQVRMIGLDLKEDVIRHCNELRDRYGYDHLEFLQSDIADYEGVSRVDMVVTLHACDTATDHALYKAICWNAGVILSVPCCQHELNGQMACDTLEPVLKYGLIKERMAALVTDGLRGRLLEAAGYKTQLLEFIDMEHTPKNILIRATRQVAQARTALEDGKDMADYDACCRMLHVQGTLDRLMRPGYRS</sequence>
<dbReference type="PANTHER" id="PTHR13369">
    <property type="match status" value="1"/>
</dbReference>
<evidence type="ECO:0000313" key="3">
    <source>
        <dbReference type="Proteomes" id="UP000824164"/>
    </source>
</evidence>
<dbReference type="CDD" id="cd02440">
    <property type="entry name" value="AdoMet_MTases"/>
    <property type="match status" value="1"/>
</dbReference>
<reference evidence="2" key="2">
    <citation type="journal article" date="2021" name="PeerJ">
        <title>Extensive microbial diversity within the chicken gut microbiome revealed by metagenomics and culture.</title>
        <authorList>
            <person name="Gilroy R."/>
            <person name="Ravi A."/>
            <person name="Getino M."/>
            <person name="Pursley I."/>
            <person name="Horton D.L."/>
            <person name="Alikhan N.F."/>
            <person name="Baker D."/>
            <person name="Gharbi K."/>
            <person name="Hall N."/>
            <person name="Watson M."/>
            <person name="Adriaenssens E.M."/>
            <person name="Foster-Nyarko E."/>
            <person name="Jarju S."/>
            <person name="Secka A."/>
            <person name="Antonio M."/>
            <person name="Oren A."/>
            <person name="Chaudhuri R.R."/>
            <person name="La Ragione R."/>
            <person name="Hildebrand F."/>
            <person name="Pallen M.J."/>
        </authorList>
    </citation>
    <scope>NUCLEOTIDE SEQUENCE</scope>
    <source>
        <strain evidence="2">CHK187-14744</strain>
    </source>
</reference>
<evidence type="ECO:0000313" key="2">
    <source>
        <dbReference type="EMBL" id="HIU02710.1"/>
    </source>
</evidence>
<organism evidence="2 3">
    <name type="scientific">Candidatus Onthocola gallistercoris</name>
    <dbReference type="NCBI Taxonomy" id="2840876"/>
    <lineage>
        <taxon>Bacteria</taxon>
        <taxon>Bacillati</taxon>
        <taxon>Bacillota</taxon>
        <taxon>Bacilli</taxon>
        <taxon>Candidatus Onthocola</taxon>
    </lineage>
</organism>
<dbReference type="PANTHER" id="PTHR13369:SF3">
    <property type="entry name" value="METHYLTRANSFERASE DOMAIN-CONTAINING PROTEIN"/>
    <property type="match status" value="1"/>
</dbReference>
<name>A0A9D1HFU7_9FIRM</name>
<dbReference type="Pfam" id="PF13679">
    <property type="entry name" value="Methyltransf_32"/>
    <property type="match status" value="1"/>
</dbReference>
<dbReference type="Proteomes" id="UP000824164">
    <property type="component" value="Unassembled WGS sequence"/>
</dbReference>
<reference evidence="2" key="1">
    <citation type="submission" date="2020-10" db="EMBL/GenBank/DDBJ databases">
        <authorList>
            <person name="Gilroy R."/>
        </authorList>
    </citation>
    <scope>NUCLEOTIDE SEQUENCE</scope>
    <source>
        <strain evidence="2">CHK187-14744</strain>
    </source>
</reference>
<dbReference type="GO" id="GO:0008168">
    <property type="term" value="F:methyltransferase activity"/>
    <property type="evidence" value="ECO:0007669"/>
    <property type="project" value="UniProtKB-KW"/>
</dbReference>
<dbReference type="SUPFAM" id="SSF53335">
    <property type="entry name" value="S-adenosyl-L-methionine-dependent methyltransferases"/>
    <property type="match status" value="1"/>
</dbReference>
<dbReference type="GO" id="GO:0032259">
    <property type="term" value="P:methylation"/>
    <property type="evidence" value="ECO:0007669"/>
    <property type="project" value="UniProtKB-KW"/>
</dbReference>
<dbReference type="Gene3D" id="3.40.50.150">
    <property type="entry name" value="Vaccinia Virus protein VP39"/>
    <property type="match status" value="1"/>
</dbReference>
<keyword evidence="2" id="KW-0808">Transferase</keyword>
<gene>
    <name evidence="2" type="ORF">IAB63_05605</name>
</gene>